<evidence type="ECO:0000313" key="2">
    <source>
        <dbReference type="Proteomes" id="UP000799302"/>
    </source>
</evidence>
<name>A0A6A6TXN6_9PEZI</name>
<proteinExistence type="predicted"/>
<dbReference type="EMBL" id="MU004244">
    <property type="protein sequence ID" value="KAF2663743.1"/>
    <property type="molecule type" value="Genomic_DNA"/>
</dbReference>
<organism evidence="1 2">
    <name type="scientific">Microthyrium microscopicum</name>
    <dbReference type="NCBI Taxonomy" id="703497"/>
    <lineage>
        <taxon>Eukaryota</taxon>
        <taxon>Fungi</taxon>
        <taxon>Dikarya</taxon>
        <taxon>Ascomycota</taxon>
        <taxon>Pezizomycotina</taxon>
        <taxon>Dothideomycetes</taxon>
        <taxon>Dothideomycetes incertae sedis</taxon>
        <taxon>Microthyriales</taxon>
        <taxon>Microthyriaceae</taxon>
        <taxon>Microthyrium</taxon>
    </lineage>
</organism>
<gene>
    <name evidence="1" type="ORF">BT63DRAFT_418649</name>
</gene>
<protein>
    <submittedName>
        <fullName evidence="1">Uncharacterized protein</fullName>
    </submittedName>
</protein>
<dbReference type="AlphaFoldDB" id="A0A6A6TXN6"/>
<accession>A0A6A6TXN6</accession>
<dbReference type="Proteomes" id="UP000799302">
    <property type="component" value="Unassembled WGS sequence"/>
</dbReference>
<keyword evidence="2" id="KW-1185">Reference proteome</keyword>
<sequence>MCSRSPIPSFATAMTFYPGAQTPAYGNPGYPYGQTPSPPGYYPYGQPPSPPAYYPYVQQQPAPWAYGYPYGQNQSHTPAVSIAGLLRGRIAWLPKDATNIHPNDPLFQSPEFASHRSPFNHPVVLLDYDPITTRVLFRQVTSFGSQGIEEKHKDDLFTRLGYLLIRDAARTSHDNLPDLEVSRPMCKPSYINIRGGVCSIELHHLRYLWQGPQLSAEAVDIMEDHDRRYDQVQEGVRQARQSEPRMDKQQLNALCDRLYHDTFLDDSSA</sequence>
<reference evidence="1" key="1">
    <citation type="journal article" date="2020" name="Stud. Mycol.">
        <title>101 Dothideomycetes genomes: a test case for predicting lifestyles and emergence of pathogens.</title>
        <authorList>
            <person name="Haridas S."/>
            <person name="Albert R."/>
            <person name="Binder M."/>
            <person name="Bloem J."/>
            <person name="Labutti K."/>
            <person name="Salamov A."/>
            <person name="Andreopoulos B."/>
            <person name="Baker S."/>
            <person name="Barry K."/>
            <person name="Bills G."/>
            <person name="Bluhm B."/>
            <person name="Cannon C."/>
            <person name="Castanera R."/>
            <person name="Culley D."/>
            <person name="Daum C."/>
            <person name="Ezra D."/>
            <person name="Gonzalez J."/>
            <person name="Henrissat B."/>
            <person name="Kuo A."/>
            <person name="Liang C."/>
            <person name="Lipzen A."/>
            <person name="Lutzoni F."/>
            <person name="Magnuson J."/>
            <person name="Mondo S."/>
            <person name="Nolan M."/>
            <person name="Ohm R."/>
            <person name="Pangilinan J."/>
            <person name="Park H.-J."/>
            <person name="Ramirez L."/>
            <person name="Alfaro M."/>
            <person name="Sun H."/>
            <person name="Tritt A."/>
            <person name="Yoshinaga Y."/>
            <person name="Zwiers L.-H."/>
            <person name="Turgeon B."/>
            <person name="Goodwin S."/>
            <person name="Spatafora J."/>
            <person name="Crous P."/>
            <person name="Grigoriev I."/>
        </authorList>
    </citation>
    <scope>NUCLEOTIDE SEQUENCE</scope>
    <source>
        <strain evidence="1">CBS 115976</strain>
    </source>
</reference>
<evidence type="ECO:0000313" key="1">
    <source>
        <dbReference type="EMBL" id="KAF2663743.1"/>
    </source>
</evidence>